<comment type="caution">
    <text evidence="3">The sequence shown here is derived from an EMBL/GenBank/DDBJ whole genome shotgun (WGS) entry which is preliminary data.</text>
</comment>
<feature type="region of interest" description="Disordered" evidence="1">
    <location>
        <begin position="572"/>
        <end position="591"/>
    </location>
</feature>
<dbReference type="PANTHER" id="PTHR38731:SF3">
    <property type="entry name" value="BLL6125 PROTEIN"/>
    <property type="match status" value="1"/>
</dbReference>
<evidence type="ECO:0000313" key="3">
    <source>
        <dbReference type="EMBL" id="RDK01210.1"/>
    </source>
</evidence>
<dbReference type="EMBL" id="QHKS01000011">
    <property type="protein sequence ID" value="RDK01210.1"/>
    <property type="molecule type" value="Genomic_DNA"/>
</dbReference>
<protein>
    <submittedName>
        <fullName evidence="3">FecR protein</fullName>
    </submittedName>
</protein>
<feature type="compositionally biased region" description="Low complexity" evidence="1">
    <location>
        <begin position="907"/>
        <end position="916"/>
    </location>
</feature>
<gene>
    <name evidence="3" type="ORF">DLM46_17965</name>
</gene>
<feature type="compositionally biased region" description="Low complexity" evidence="1">
    <location>
        <begin position="798"/>
        <end position="827"/>
    </location>
</feature>
<sequence>MRTVTSHPSSTRHIIGYTLIAAAAFMFAAQAALAQEVQQAPPGVAGPVAASQNTDPPARVARLNYMAGTVTTEPAGATDWSYAQLNRPLTTGDQLWNDQNARSELHIGSTAVRLGQSTSLDLLNLDDNSAQLKVAQGTLSARVRDLAPGSAYEIDTPNLALGLNGPGDYRVDVAPDGSSTTVTVRRGSATVYGDNGQVPVAAGQQISFAGTNLQQVADNGVPGLDGFDQWAAGRDAAEDRSVSARYVSREIPGYQDLDANGTWRNSPQYGEVWVPRDRPAGWAPYHDGHWVWQAPWGWTWVDDAPWGFAPYHYGRWAYDDDSWEWVPGPIVVSEPPVYAPALVAFVGGGGPGIDWGVSLAIGGAVAAGCAWFPLGPGEPWHPHWGDHDHWSPRYYDRVNQTTIVNNYNHNVNVTNVNVTDIHNTYVNYRVPGAVTAVPATAFVHGQPVARFAQKVDPQQWRNARINPGAPGIAPVQQSFGPGLRNANYRPPAEVAGRPVVATRNPAMPAAFHDSLAQRFAQSGGRVPGAGAPIVRTSVPAHFAGGPGNAGGPGAASGIPAQNVRVVQSHIAGRPPGMAQGAPGTPGALQQAGQRLGEAAPLNGQPPQRGGETQARPGMPPQMANERPQPGQVGQPGHPSNGVPRPPQAGGGNLNGFAQPQPQSQQHGVPGQANPQAAQLPGANGQREPVWTRPHTPMAQQTQQHGGPQPQPGQSGFAPQPGAQANAGMQQHGAPRQPGNPATTAQQPHGQPGPAENPAAAQQMRQPQLQSQSQPQQVQRQPEPQAPRPPEVHAQPQAPRQQEFRPQPVQQVPQVQQSQPRQEVHPQPVQQPRPQPMPQVQQPPRQEVHPQPAPQPRPQPMQQVQQQPRQEFHPQPAPQPRPQPMQQVQQQPRQEFHPQPAPQPRPQPMQQVQQQPRQEFHPQPAPQPRPQQVQQPRPQPQPQQQHAEQHSGGGNRDERHKG</sequence>
<dbReference type="Proteomes" id="UP000254875">
    <property type="component" value="Unassembled WGS sequence"/>
</dbReference>
<reference evidence="4" key="1">
    <citation type="submission" date="2018-05" db="EMBL/GenBank/DDBJ databases">
        <authorList>
            <person name="Feng T."/>
        </authorList>
    </citation>
    <scope>NUCLEOTIDE SEQUENCE [LARGE SCALE GENOMIC DNA]</scope>
    <source>
        <strain evidence="4">S27</strain>
    </source>
</reference>
<feature type="compositionally biased region" description="Low complexity" evidence="1">
    <location>
        <begin position="627"/>
        <end position="636"/>
    </location>
</feature>
<evidence type="ECO:0000313" key="4">
    <source>
        <dbReference type="Proteomes" id="UP000254875"/>
    </source>
</evidence>
<feature type="region of interest" description="Disordered" evidence="1">
    <location>
        <begin position="597"/>
        <end position="961"/>
    </location>
</feature>
<proteinExistence type="predicted"/>
<evidence type="ECO:0000256" key="1">
    <source>
        <dbReference type="SAM" id="MobiDB-lite"/>
    </source>
</evidence>
<dbReference type="InterPro" id="IPR046535">
    <property type="entry name" value="DUF6600"/>
</dbReference>
<feature type="compositionally biased region" description="Low complexity" evidence="1">
    <location>
        <begin position="883"/>
        <end position="892"/>
    </location>
</feature>
<dbReference type="AlphaFoldDB" id="A0A370N6I9"/>
<feature type="compositionally biased region" description="Low complexity" evidence="1">
    <location>
        <begin position="698"/>
        <end position="724"/>
    </location>
</feature>
<dbReference type="RefSeq" id="WP_115102212.1">
    <property type="nucleotide sequence ID" value="NZ_QHKS01000011.1"/>
</dbReference>
<dbReference type="Gene3D" id="2.60.120.1440">
    <property type="match status" value="1"/>
</dbReference>
<evidence type="ECO:0000256" key="2">
    <source>
        <dbReference type="SAM" id="SignalP"/>
    </source>
</evidence>
<feature type="chain" id="PRO_5016992807" evidence="2">
    <location>
        <begin position="35"/>
        <end position="961"/>
    </location>
</feature>
<dbReference type="OrthoDB" id="5485224at2"/>
<keyword evidence="2" id="KW-0732">Signal</keyword>
<organism evidence="3 4">
    <name type="scientific">Paraburkholderia lacunae</name>
    <dbReference type="NCBI Taxonomy" id="2211104"/>
    <lineage>
        <taxon>Bacteria</taxon>
        <taxon>Pseudomonadati</taxon>
        <taxon>Pseudomonadota</taxon>
        <taxon>Betaproteobacteria</taxon>
        <taxon>Burkholderiales</taxon>
        <taxon>Burkholderiaceae</taxon>
        <taxon>Paraburkholderia</taxon>
    </lineage>
</organism>
<dbReference type="PANTHER" id="PTHR38731">
    <property type="entry name" value="LIPL45-RELATED LIPOPROTEIN-RELATED"/>
    <property type="match status" value="1"/>
</dbReference>
<feature type="compositionally biased region" description="Low complexity" evidence="1">
    <location>
        <begin position="859"/>
        <end position="868"/>
    </location>
</feature>
<accession>A0A370N6I9</accession>
<dbReference type="Pfam" id="PF20245">
    <property type="entry name" value="DUF6600"/>
    <property type="match status" value="1"/>
</dbReference>
<feature type="signal peptide" evidence="2">
    <location>
        <begin position="1"/>
        <end position="34"/>
    </location>
</feature>
<keyword evidence="4" id="KW-1185">Reference proteome</keyword>
<feature type="compositionally biased region" description="Polar residues" evidence="1">
    <location>
        <begin position="655"/>
        <end position="676"/>
    </location>
</feature>
<feature type="compositionally biased region" description="Polar residues" evidence="1">
    <location>
        <begin position="739"/>
        <end position="748"/>
    </location>
</feature>
<name>A0A370N6I9_9BURK</name>
<feature type="compositionally biased region" description="Low complexity" evidence="1">
    <location>
        <begin position="757"/>
        <end position="782"/>
    </location>
</feature>